<accession>A0A5J4VTH9</accession>
<gene>
    <name evidence="2" type="ORF">EZS28_018764</name>
</gene>
<dbReference type="InterPro" id="IPR043128">
    <property type="entry name" value="Rev_trsase/Diguanyl_cyclase"/>
</dbReference>
<protein>
    <recommendedName>
        <fullName evidence="1">Reverse transcriptase domain-containing protein</fullName>
    </recommendedName>
</protein>
<dbReference type="PANTHER" id="PTHR33050">
    <property type="entry name" value="REVERSE TRANSCRIPTASE DOMAIN-CONTAINING PROTEIN"/>
    <property type="match status" value="1"/>
</dbReference>
<dbReference type="InterPro" id="IPR000477">
    <property type="entry name" value="RT_dom"/>
</dbReference>
<dbReference type="Gene3D" id="3.30.70.270">
    <property type="match status" value="1"/>
</dbReference>
<dbReference type="OrthoDB" id="6771932at2759"/>
<dbReference type="PROSITE" id="PS50878">
    <property type="entry name" value="RT_POL"/>
    <property type="match status" value="1"/>
</dbReference>
<reference evidence="2 3" key="1">
    <citation type="submission" date="2019-03" db="EMBL/GenBank/DDBJ databases">
        <title>Single cell metagenomics reveals metabolic interactions within the superorganism composed of flagellate Streblomastix strix and complex community of Bacteroidetes bacteria on its surface.</title>
        <authorList>
            <person name="Treitli S.C."/>
            <person name="Kolisko M."/>
            <person name="Husnik F."/>
            <person name="Keeling P."/>
            <person name="Hampl V."/>
        </authorList>
    </citation>
    <scope>NUCLEOTIDE SEQUENCE [LARGE SCALE GENOMIC DNA]</scope>
    <source>
        <strain evidence="2">ST1C</strain>
    </source>
</reference>
<sequence length="178" mass="21187">MPFGISLAPRIFAKTLRPIIQVIRNDWKLKMVIYTDDMILVNKDQQSLEQKILGIIKYMKEMSWIISVKKHRIKASKQFQFLGWFLNSVIETIPITKDRRSKLLRQISDLVRSVHNNATRITRDLAGIRRKLNFLRTVNPLTNFHLRDITNVINSQVKQMDRTEFQQFLKQFFQNWNG</sequence>
<comment type="caution">
    <text evidence="2">The sequence shown here is derived from an EMBL/GenBank/DDBJ whole genome shotgun (WGS) entry which is preliminary data.</text>
</comment>
<evidence type="ECO:0000259" key="1">
    <source>
        <dbReference type="PROSITE" id="PS50878"/>
    </source>
</evidence>
<dbReference type="Pfam" id="PF00078">
    <property type="entry name" value="RVT_1"/>
    <property type="match status" value="1"/>
</dbReference>
<organism evidence="2 3">
    <name type="scientific">Streblomastix strix</name>
    <dbReference type="NCBI Taxonomy" id="222440"/>
    <lineage>
        <taxon>Eukaryota</taxon>
        <taxon>Metamonada</taxon>
        <taxon>Preaxostyla</taxon>
        <taxon>Oxymonadida</taxon>
        <taxon>Streblomastigidae</taxon>
        <taxon>Streblomastix</taxon>
    </lineage>
</organism>
<dbReference type="EMBL" id="SNRW01005142">
    <property type="protein sequence ID" value="KAA6385710.1"/>
    <property type="molecule type" value="Genomic_DNA"/>
</dbReference>
<dbReference type="AlphaFoldDB" id="A0A5J4VTH9"/>
<dbReference type="InterPro" id="IPR052055">
    <property type="entry name" value="Hepadnavirus_pol/RT"/>
</dbReference>
<proteinExistence type="predicted"/>
<dbReference type="PANTHER" id="PTHR33050:SF7">
    <property type="entry name" value="RIBONUCLEASE H"/>
    <property type="match status" value="1"/>
</dbReference>
<dbReference type="SUPFAM" id="SSF56672">
    <property type="entry name" value="DNA/RNA polymerases"/>
    <property type="match status" value="1"/>
</dbReference>
<feature type="domain" description="Reverse transcriptase" evidence="1">
    <location>
        <begin position="1"/>
        <end position="86"/>
    </location>
</feature>
<dbReference type="InterPro" id="IPR043502">
    <property type="entry name" value="DNA/RNA_pol_sf"/>
</dbReference>
<evidence type="ECO:0000313" key="2">
    <source>
        <dbReference type="EMBL" id="KAA6385710.1"/>
    </source>
</evidence>
<evidence type="ECO:0000313" key="3">
    <source>
        <dbReference type="Proteomes" id="UP000324800"/>
    </source>
</evidence>
<dbReference type="Proteomes" id="UP000324800">
    <property type="component" value="Unassembled WGS sequence"/>
</dbReference>
<name>A0A5J4VTH9_9EUKA</name>